<reference evidence="1 2" key="1">
    <citation type="journal article" date="2019" name="Anaerobe">
        <title>Detection of Robinsoniella peoriensis in multiple bone samples of a trauma patient.</title>
        <authorList>
            <person name="Schrottner P."/>
            <person name="Hartwich K."/>
            <person name="Bunk B."/>
            <person name="Schober I."/>
            <person name="Helbig S."/>
            <person name="Rudolph W.W."/>
            <person name="Gunzer F."/>
        </authorList>
    </citation>
    <scope>NUCLEOTIDE SEQUENCE [LARGE SCALE GENOMIC DNA]</scope>
    <source>
        <strain evidence="1 2">DSM 106044</strain>
    </source>
</reference>
<dbReference type="RefSeq" id="WP_161597316.1">
    <property type="nucleotide sequence ID" value="NZ_QGQD01000040.1"/>
</dbReference>
<gene>
    <name evidence="1" type="ORF">DSM106044_01728</name>
</gene>
<dbReference type="AlphaFoldDB" id="A0A4U8QJA4"/>
<sequence length="48" mass="5521">MNQKYTVSLTEEERKHLHKLLNGNTLSVTIRKRVFMPGTDNSSTFNSP</sequence>
<accession>A0A4U8QJA4</accession>
<comment type="caution">
    <text evidence="1">The sequence shown here is derived from an EMBL/GenBank/DDBJ whole genome shotgun (WGS) entry which is preliminary data.</text>
</comment>
<protein>
    <submittedName>
        <fullName evidence="1">Uncharacterized protein</fullName>
    </submittedName>
</protein>
<dbReference type="Proteomes" id="UP000306509">
    <property type="component" value="Unassembled WGS sequence"/>
</dbReference>
<dbReference type="EMBL" id="QGQD01000040">
    <property type="protein sequence ID" value="TLD01346.1"/>
    <property type="molecule type" value="Genomic_DNA"/>
</dbReference>
<evidence type="ECO:0000313" key="2">
    <source>
        <dbReference type="Proteomes" id="UP000306509"/>
    </source>
</evidence>
<name>A0A4U8QJA4_9FIRM</name>
<organism evidence="1 2">
    <name type="scientific">Robinsoniella peoriensis</name>
    <dbReference type="NCBI Taxonomy" id="180332"/>
    <lineage>
        <taxon>Bacteria</taxon>
        <taxon>Bacillati</taxon>
        <taxon>Bacillota</taxon>
        <taxon>Clostridia</taxon>
        <taxon>Lachnospirales</taxon>
        <taxon>Lachnospiraceae</taxon>
        <taxon>Robinsoniella</taxon>
    </lineage>
</organism>
<keyword evidence="2" id="KW-1185">Reference proteome</keyword>
<proteinExistence type="predicted"/>
<evidence type="ECO:0000313" key="1">
    <source>
        <dbReference type="EMBL" id="TLD01346.1"/>
    </source>
</evidence>